<dbReference type="Gene3D" id="3.40.50.300">
    <property type="entry name" value="P-loop containing nucleotide triphosphate hydrolases"/>
    <property type="match status" value="1"/>
</dbReference>
<dbReference type="PANTHER" id="PTHR19871:SF14">
    <property type="entry name" value="DUF4062 DOMAIN-CONTAINING PROTEIN"/>
    <property type="match status" value="1"/>
</dbReference>
<protein>
    <recommendedName>
        <fullName evidence="3">NACHT domain-containing protein</fullName>
    </recommendedName>
</protein>
<feature type="non-terminal residue" evidence="1">
    <location>
        <position position="1"/>
    </location>
</feature>
<dbReference type="EMBL" id="CAJNOK010019387">
    <property type="protein sequence ID" value="CAF1298565.1"/>
    <property type="molecule type" value="Genomic_DNA"/>
</dbReference>
<evidence type="ECO:0000313" key="2">
    <source>
        <dbReference type="Proteomes" id="UP000677228"/>
    </source>
</evidence>
<proteinExistence type="predicted"/>
<dbReference type="SUPFAM" id="SSF52540">
    <property type="entry name" value="P-loop containing nucleoside triphosphate hydrolases"/>
    <property type="match status" value="1"/>
</dbReference>
<reference evidence="1" key="1">
    <citation type="submission" date="2021-02" db="EMBL/GenBank/DDBJ databases">
        <authorList>
            <person name="Nowell W R."/>
        </authorList>
    </citation>
    <scope>NUCLEOTIDE SEQUENCE</scope>
</reference>
<accession>A0A8S2F1M6</accession>
<dbReference type="PANTHER" id="PTHR19871">
    <property type="entry name" value="BETA TRANSDUCIN-RELATED PROTEIN"/>
    <property type="match status" value="1"/>
</dbReference>
<dbReference type="Proteomes" id="UP000677228">
    <property type="component" value="Unassembled WGS sequence"/>
</dbReference>
<dbReference type="InterPro" id="IPR027417">
    <property type="entry name" value="P-loop_NTPase"/>
</dbReference>
<dbReference type="InterPro" id="IPR052752">
    <property type="entry name" value="NACHT-WD_repeat"/>
</dbReference>
<dbReference type="AlphaFoldDB" id="A0A8S2F1M6"/>
<evidence type="ECO:0008006" key="3">
    <source>
        <dbReference type="Google" id="ProtNLM"/>
    </source>
</evidence>
<name>A0A8S2F1M6_9BILA</name>
<evidence type="ECO:0000313" key="1">
    <source>
        <dbReference type="EMBL" id="CAF1298565.1"/>
    </source>
</evidence>
<gene>
    <name evidence="1" type="ORF">OVA965_LOCUS28422</name>
</gene>
<comment type="caution">
    <text evidence="1">The sequence shown here is derived from an EMBL/GenBank/DDBJ whole genome shotgun (WGS) entry which is preliminary data.</text>
</comment>
<organism evidence="1 2">
    <name type="scientific">Didymodactylos carnosus</name>
    <dbReference type="NCBI Taxonomy" id="1234261"/>
    <lineage>
        <taxon>Eukaryota</taxon>
        <taxon>Metazoa</taxon>
        <taxon>Spiralia</taxon>
        <taxon>Gnathifera</taxon>
        <taxon>Rotifera</taxon>
        <taxon>Eurotatoria</taxon>
        <taxon>Bdelloidea</taxon>
        <taxon>Philodinida</taxon>
        <taxon>Philodinidae</taxon>
        <taxon>Didymodactylos</taxon>
    </lineage>
</organism>
<sequence>TTDERNILIESVYSKLKDYCLKTYDVQFQYSDMRWGVQDIASNDHSTTDVCLKEVDRCCQLSLATNCVILISHRYGSRFIPSTISQKVFDELKNSVHDRTQSTIQLDTWYKLDKNPLEPIYILQPIDKILDNNQAGNWNAMQNEMLVLLRQLADTCFLEQKINQNERDDFFISVTAKEIYRAMENNRLTNQTNRMLCFIREISDIDTHMSEKDLSKYMDSDKEVEQLLNTLKLEIQNTLEPSNVKIHRVEWSNLKSKENYLQQFADDFYLSVKNQIDQCMQQQQIEVQKTLNDSLYVGVLEHALQYRTLVSRFYERNDILEKIKCFVQSSQELRPCVIYGDSGCGKSSIMAEVANKISNWYFNPLSVSIIIRFLGSTPFSSDICKPLLNIAQQIVKIYNICTFDIQDGDSNFLKTQLKRLMNLIPKDQNLVLLLDSIDQLQIDDYYCTWLPLCFPSNVKCIVSTIPKITNDDKDFDILNELKTLLNTDEFNDTRLFIEITKFDKNTASSTFNSWLNKGKRTLTSIQHQWIKNKIEKLWPLTPLVLSLIYDQTLHWHSYDQTIDKEFTAIKQTRKKHGDMLFSRSMRYIQLFGGVSENELEDVLSLDDDVLKSVFQHYLPPINVFRLPEVSVVDNLCVFKILIDHVTSLVGPPGDVRGF</sequence>